<dbReference type="GO" id="GO:0055037">
    <property type="term" value="C:recycling endosome"/>
    <property type="evidence" value="ECO:0007669"/>
    <property type="project" value="TreeGrafter"/>
</dbReference>
<accession>A0A0L0CN40</accession>
<dbReference type="PROSITE" id="PS51408">
    <property type="entry name" value="TRANSFERRIN_LIKE_4"/>
    <property type="match status" value="2"/>
</dbReference>
<comment type="similarity">
    <text evidence="3">Belongs to the transferrin family.</text>
</comment>
<dbReference type="STRING" id="7375.A0A0L0CN40"/>
<dbReference type="SUPFAM" id="SSF53850">
    <property type="entry name" value="Periplasmic binding protein-like II"/>
    <property type="match status" value="2"/>
</dbReference>
<evidence type="ECO:0000256" key="6">
    <source>
        <dbReference type="PIRSR" id="PIRSR002549-4"/>
    </source>
</evidence>
<proteinExistence type="inferred from homology"/>
<feature type="domain" description="Transferrin-like" evidence="8">
    <location>
        <begin position="29"/>
        <end position="357"/>
    </location>
</feature>
<feature type="chain" id="PRO_5005536701" description="Transferrin" evidence="7">
    <location>
        <begin position="22"/>
        <end position="712"/>
    </location>
</feature>
<dbReference type="GO" id="GO:0005615">
    <property type="term" value="C:extracellular space"/>
    <property type="evidence" value="ECO:0007669"/>
    <property type="project" value="InterPro"/>
</dbReference>
<reference evidence="9 10" key="1">
    <citation type="journal article" date="2015" name="Nat. Commun.">
        <title>Lucilia cuprina genome unlocks parasitic fly biology to underpin future interventions.</title>
        <authorList>
            <person name="Anstead C.A."/>
            <person name="Korhonen P.K."/>
            <person name="Young N.D."/>
            <person name="Hall R.S."/>
            <person name="Jex A.R."/>
            <person name="Murali S.C."/>
            <person name="Hughes D.S."/>
            <person name="Lee S.F."/>
            <person name="Perry T."/>
            <person name="Stroehlein A.J."/>
            <person name="Ansell B.R."/>
            <person name="Breugelmans B."/>
            <person name="Hofmann A."/>
            <person name="Qu J."/>
            <person name="Dugan S."/>
            <person name="Lee S.L."/>
            <person name="Chao H."/>
            <person name="Dinh H."/>
            <person name="Han Y."/>
            <person name="Doddapaneni H.V."/>
            <person name="Worley K.C."/>
            <person name="Muzny D.M."/>
            <person name="Ioannidis P."/>
            <person name="Waterhouse R.M."/>
            <person name="Zdobnov E.M."/>
            <person name="James P.J."/>
            <person name="Bagnall N.H."/>
            <person name="Kotze A.C."/>
            <person name="Gibbs R.A."/>
            <person name="Richards S."/>
            <person name="Batterham P."/>
            <person name="Gasser R.B."/>
        </authorList>
    </citation>
    <scope>NUCLEOTIDE SEQUENCE [LARGE SCALE GENOMIC DNA]</scope>
    <source>
        <strain evidence="9 10">LS</strain>
        <tissue evidence="9">Full body</tissue>
    </source>
</reference>
<keyword evidence="3 5" id="KW-0408">Iron</keyword>
<feature type="disulfide bond" evidence="6">
    <location>
        <begin position="207"/>
        <end position="216"/>
    </location>
</feature>
<feature type="disulfide bond" evidence="6">
    <location>
        <begin position="474"/>
        <end position="530"/>
    </location>
</feature>
<feature type="disulfide bond" evidence="6">
    <location>
        <begin position="135"/>
        <end position="231"/>
    </location>
</feature>
<feature type="binding site" evidence="5">
    <location>
        <position position="111"/>
    </location>
    <ligand>
        <name>Fe(3+)</name>
        <dbReference type="ChEBI" id="CHEBI:29034"/>
        <label>1</label>
    </ligand>
</feature>
<feature type="domain" description="Transferrin-like" evidence="8">
    <location>
        <begin position="367"/>
        <end position="664"/>
    </location>
</feature>
<evidence type="ECO:0000256" key="3">
    <source>
        <dbReference type="PIRNR" id="PIRNR002549"/>
    </source>
</evidence>
<evidence type="ECO:0000313" key="9">
    <source>
        <dbReference type="EMBL" id="KNC32859.1"/>
    </source>
</evidence>
<feature type="disulfide bond" evidence="6">
    <location>
        <begin position="370"/>
        <end position="407"/>
    </location>
</feature>
<dbReference type="Proteomes" id="UP000037069">
    <property type="component" value="Unassembled WGS sequence"/>
</dbReference>
<feature type="disulfide bond" evidence="6">
    <location>
        <begin position="380"/>
        <end position="398"/>
    </location>
</feature>
<evidence type="ECO:0000256" key="1">
    <source>
        <dbReference type="ARBA" id="ARBA00022737"/>
    </source>
</evidence>
<evidence type="ECO:0000256" key="2">
    <source>
        <dbReference type="ARBA" id="ARBA00023157"/>
    </source>
</evidence>
<keyword evidence="3" id="KW-0406">Ion transport</keyword>
<dbReference type="GO" id="GO:0006826">
    <property type="term" value="P:iron ion transport"/>
    <property type="evidence" value="ECO:0007669"/>
    <property type="project" value="UniProtKB-KW"/>
</dbReference>
<dbReference type="PANTHER" id="PTHR11485:SF54">
    <property type="entry name" value="TRANSFERRIN"/>
    <property type="match status" value="1"/>
</dbReference>
<comment type="function">
    <text evidence="3">Transferrins are iron binding transport proteins which bind Fe(3+) ion in association with the binding of an anion, usually bicarbonate.</text>
</comment>
<gene>
    <name evidence="9" type="ORF">FF38_01690</name>
</gene>
<feature type="signal peptide" evidence="7">
    <location>
        <begin position="1"/>
        <end position="21"/>
    </location>
</feature>
<keyword evidence="10" id="KW-1185">Reference proteome</keyword>
<dbReference type="Gene3D" id="3.40.190.10">
    <property type="entry name" value="Periplasmic binding protein-like II"/>
    <property type="match status" value="3"/>
</dbReference>
<protein>
    <recommendedName>
        <fullName evidence="3">Transferrin</fullName>
    </recommendedName>
</protein>
<dbReference type="OrthoDB" id="8170333at2759"/>
<dbReference type="OMA" id="QHIKCSW"/>
<feature type="disulfide bond" evidence="6">
    <location>
        <begin position="184"/>
        <end position="210"/>
    </location>
</feature>
<keyword evidence="3" id="KW-0813">Transport</keyword>
<feature type="binding site" evidence="5">
    <location>
        <position position="450"/>
    </location>
    <ligand>
        <name>Fe(3+)</name>
        <dbReference type="ChEBI" id="CHEBI:29034"/>
        <label>1</label>
    </ligand>
</feature>
<dbReference type="GO" id="GO:0005769">
    <property type="term" value="C:early endosome"/>
    <property type="evidence" value="ECO:0007669"/>
    <property type="project" value="TreeGrafter"/>
</dbReference>
<dbReference type="GO" id="GO:0046872">
    <property type="term" value="F:metal ion binding"/>
    <property type="evidence" value="ECO:0007669"/>
    <property type="project" value="UniProtKB-KW"/>
</dbReference>
<evidence type="ECO:0000313" key="10">
    <source>
        <dbReference type="Proteomes" id="UP000037069"/>
    </source>
</evidence>
<evidence type="ECO:0000256" key="5">
    <source>
        <dbReference type="PIRSR" id="PIRSR002549-3"/>
    </source>
</evidence>
<dbReference type="EMBL" id="JRES01000264">
    <property type="protein sequence ID" value="KNC32859.1"/>
    <property type="molecule type" value="Genomic_DNA"/>
</dbReference>
<comment type="caution">
    <text evidence="9">The sequence shown here is derived from an EMBL/GenBank/DDBJ whole genome shotgun (WGS) entry which is preliminary data.</text>
</comment>
<dbReference type="InterPro" id="IPR016357">
    <property type="entry name" value="Transferrin"/>
</dbReference>
<feature type="binding site" evidence="4">
    <location>
        <position position="482"/>
    </location>
    <ligand>
        <name>hydrogencarbonate</name>
        <dbReference type="ChEBI" id="CHEBI:17544"/>
        <label>1</label>
    </ligand>
</feature>
<name>A0A0L0CN40_LUCCU</name>
<dbReference type="SMART" id="SM00094">
    <property type="entry name" value="TR_FER"/>
    <property type="match status" value="1"/>
</dbReference>
<dbReference type="PANTHER" id="PTHR11485">
    <property type="entry name" value="TRANSFERRIN"/>
    <property type="match status" value="1"/>
</dbReference>
<dbReference type="Pfam" id="PF00405">
    <property type="entry name" value="Transferrin"/>
    <property type="match status" value="3"/>
</dbReference>
<feature type="disulfide bond" evidence="6">
    <location>
        <begin position="509"/>
        <end position="517"/>
    </location>
</feature>
<dbReference type="InterPro" id="IPR001156">
    <property type="entry name" value="Transferrin-like_dom"/>
</dbReference>
<dbReference type="AlphaFoldDB" id="A0A0L0CN40"/>
<keyword evidence="3 5" id="KW-0479">Metal-binding</keyword>
<feature type="disulfide bond" evidence="6">
    <location>
        <begin position="269"/>
        <end position="283"/>
    </location>
</feature>
<evidence type="ECO:0000256" key="4">
    <source>
        <dbReference type="PIRSR" id="PIRSR002549-2"/>
    </source>
</evidence>
<keyword evidence="2 6" id="KW-1015">Disulfide bond</keyword>
<dbReference type="PIRSF" id="PIRSF002549">
    <property type="entry name" value="Transferrin"/>
    <property type="match status" value="1"/>
</dbReference>
<sequence>MFLKCLCLLFSLSISFNIINGEIPNDGKLRVCIVESRGHYRKAPQFCPQLEATSNMECVVGVDRLDCVRRIHKGTAHFGVLSSEDLVAARWASVEILVTSELRSHDTPFEYEVVAVVDNEADIHTVHDLRGAKLCHPGYGLKNHWTDVLANYFESTMVAKSCDPEMSINEDRIRASARFFGPSCKAGPWVPNPKQDRQLKDRYPSLCQMCYDPYRCDIGDKHWGRRGALYCLTSGGGSVAWARLDDVRSHFGLSGLLAQANPSEYSYLCADGHLQPINTTRPCVWVAKPWPVIAARRSHAAQVQRLVTGINHDNPSSWQNALLSLLENFHVDINPLDNVIPIDDYLDQATGFQSAYSFPECNPPRSIVFCTTSVIEHIKCSWLQEASQVYGVQPNIQCIRSATLDTCMDDIKYKAADVVLLGNEQRLKAQREYKLKPILFEFSQNMHDLYATIAVVHKDSKFTTFQDLEGAKACLPSYEGPAYLSVLETIHNKTGQRIAPHKYFSRQSCLWRGGKTCSDVFRGDEGALRCLAQEGDVAFISSDVFKKYISGNLTSPWIKQTGHKSFKILCPYGANERHSKFEFCYMHWTTRGYIMTHDGPLARQNEIFNSLREIDGLFGKKFKDDVRPFTMYGVFDRQNNVIFRDQTDELRGLQQMQSDINPRNMEDIYEDYVAGKYKSAIDSGVSKLSTSNCSLWISVLLILHTLRRVIVY</sequence>
<dbReference type="GO" id="GO:0005886">
    <property type="term" value="C:plasma membrane"/>
    <property type="evidence" value="ECO:0007669"/>
    <property type="project" value="TreeGrafter"/>
</dbReference>
<keyword evidence="3" id="KW-0410">Iron transport</keyword>
<keyword evidence="1" id="KW-0677">Repeat</keyword>
<evidence type="ECO:0000256" key="7">
    <source>
        <dbReference type="SAM" id="SignalP"/>
    </source>
</evidence>
<keyword evidence="7" id="KW-0732">Signal</keyword>
<evidence type="ECO:0000259" key="8">
    <source>
        <dbReference type="PROSITE" id="PS51408"/>
    </source>
</evidence>
<feature type="disulfide bond" evidence="6">
    <location>
        <begin position="570"/>
        <end position="584"/>
    </location>
</feature>
<dbReference type="PRINTS" id="PR00422">
    <property type="entry name" value="TRANSFERRIN"/>
</dbReference>
<feature type="disulfide bond" evidence="6">
    <location>
        <begin position="32"/>
        <end position="67"/>
    </location>
</feature>
<organism evidence="9 10">
    <name type="scientific">Lucilia cuprina</name>
    <name type="common">Green bottle fly</name>
    <name type="synonym">Australian sheep blowfly</name>
    <dbReference type="NCBI Taxonomy" id="7375"/>
    <lineage>
        <taxon>Eukaryota</taxon>
        <taxon>Metazoa</taxon>
        <taxon>Ecdysozoa</taxon>
        <taxon>Arthropoda</taxon>
        <taxon>Hexapoda</taxon>
        <taxon>Insecta</taxon>
        <taxon>Pterygota</taxon>
        <taxon>Neoptera</taxon>
        <taxon>Endopterygota</taxon>
        <taxon>Diptera</taxon>
        <taxon>Brachycera</taxon>
        <taxon>Muscomorpha</taxon>
        <taxon>Oestroidea</taxon>
        <taxon>Calliphoridae</taxon>
        <taxon>Luciliinae</taxon>
        <taxon>Lucilia</taxon>
    </lineage>
</organism>
<dbReference type="CDD" id="cd13529">
    <property type="entry name" value="PBP2_transferrin"/>
    <property type="match status" value="2"/>
</dbReference>